<dbReference type="Ensembl" id="ENSMALT00000023811.1">
    <property type="protein sequence ID" value="ENSMALP00000023363.1"/>
    <property type="gene ID" value="ENSMALG00000016241.1"/>
</dbReference>
<organism evidence="1 2">
    <name type="scientific">Monopterus albus</name>
    <name type="common">Swamp eel</name>
    <dbReference type="NCBI Taxonomy" id="43700"/>
    <lineage>
        <taxon>Eukaryota</taxon>
        <taxon>Metazoa</taxon>
        <taxon>Chordata</taxon>
        <taxon>Craniata</taxon>
        <taxon>Vertebrata</taxon>
        <taxon>Euteleostomi</taxon>
        <taxon>Actinopterygii</taxon>
        <taxon>Neopterygii</taxon>
        <taxon>Teleostei</taxon>
        <taxon>Neoteleostei</taxon>
        <taxon>Acanthomorphata</taxon>
        <taxon>Anabantaria</taxon>
        <taxon>Synbranchiformes</taxon>
        <taxon>Synbranchidae</taxon>
        <taxon>Monopterus</taxon>
    </lineage>
</organism>
<keyword evidence="2" id="KW-1185">Reference proteome</keyword>
<protein>
    <submittedName>
        <fullName evidence="1">Uncharacterized protein</fullName>
    </submittedName>
</protein>
<evidence type="ECO:0000313" key="1">
    <source>
        <dbReference type="Ensembl" id="ENSMALP00000023363.1"/>
    </source>
</evidence>
<accession>A0A3Q3JS17</accession>
<dbReference type="InterPro" id="IPR036915">
    <property type="entry name" value="Cyclin-like_sf"/>
</dbReference>
<sequence length="204" mass="22704">TPGRMWPGCGGSNIVEDDLYCQPQRVCVDCGSVVSEGVLASEPVVGPVVTYSRTTAVAKKPCLQRVKAMCRILMVHREIEQLSQTYYNKAYQHESFLKVSLQKKEVLAGCCVLVSCRLLNWPITMATILCLINADPTLVFYGFAHLDQTFPYNKLILHKTLMSCRKSTDTAIITCAFPTMKSSTLCCGKKDYYTKTPVSLHCTD</sequence>
<dbReference type="Proteomes" id="UP000261600">
    <property type="component" value="Unplaced"/>
</dbReference>
<dbReference type="Gene3D" id="1.10.472.10">
    <property type="entry name" value="Cyclin-like"/>
    <property type="match status" value="1"/>
</dbReference>
<dbReference type="SUPFAM" id="SSF47954">
    <property type="entry name" value="Cyclin-like"/>
    <property type="match status" value="1"/>
</dbReference>
<reference evidence="1" key="2">
    <citation type="submission" date="2025-09" db="UniProtKB">
        <authorList>
            <consortium name="Ensembl"/>
        </authorList>
    </citation>
    <scope>IDENTIFICATION</scope>
</reference>
<name>A0A3Q3JS17_MONAL</name>
<dbReference type="AlphaFoldDB" id="A0A3Q3JS17"/>
<proteinExistence type="predicted"/>
<evidence type="ECO:0000313" key="2">
    <source>
        <dbReference type="Proteomes" id="UP000261600"/>
    </source>
</evidence>
<reference evidence="1" key="1">
    <citation type="submission" date="2025-08" db="UniProtKB">
        <authorList>
            <consortium name="Ensembl"/>
        </authorList>
    </citation>
    <scope>IDENTIFICATION</scope>
</reference>